<name>A0AAV3QGC0_LITER</name>
<proteinExistence type="predicted"/>
<accession>A0AAV3QGC0</accession>
<keyword evidence="2" id="KW-1185">Reference proteome</keyword>
<dbReference type="EMBL" id="BAABME010004113">
    <property type="protein sequence ID" value="GAA0161217.1"/>
    <property type="molecule type" value="Genomic_DNA"/>
</dbReference>
<reference evidence="1 2" key="1">
    <citation type="submission" date="2024-01" db="EMBL/GenBank/DDBJ databases">
        <title>The complete chloroplast genome sequence of Lithospermum erythrorhizon: insights into the phylogenetic relationship among Boraginaceae species and the maternal lineages of purple gromwells.</title>
        <authorList>
            <person name="Okada T."/>
            <person name="Watanabe K."/>
        </authorList>
    </citation>
    <scope>NUCLEOTIDE SEQUENCE [LARGE SCALE GENOMIC DNA]</scope>
</reference>
<evidence type="ECO:0000313" key="2">
    <source>
        <dbReference type="Proteomes" id="UP001454036"/>
    </source>
</evidence>
<sequence>MVKGEVDDDVECDQKRNMIGVDRRLFPTRSDFLTSSNSFMKIWDDIVENGIIYENPNNPKNTTENKMFMKICFVPRKINPGEFVDTHRIDQDGLEHRFDECDSSSKIEKFGLLPTENSFLDFIHYVVEDILHVGCNIKRNTQIVVKSVCTIDIKSFKDKKLRVGWGSRTKVMEDL</sequence>
<gene>
    <name evidence="1" type="ORF">LIER_17581</name>
</gene>
<evidence type="ECO:0000313" key="1">
    <source>
        <dbReference type="EMBL" id="GAA0161217.1"/>
    </source>
</evidence>
<protein>
    <submittedName>
        <fullName evidence="1">Uncharacterized protein</fullName>
    </submittedName>
</protein>
<dbReference type="Proteomes" id="UP001454036">
    <property type="component" value="Unassembled WGS sequence"/>
</dbReference>
<dbReference type="AlphaFoldDB" id="A0AAV3QGC0"/>
<comment type="caution">
    <text evidence="1">The sequence shown here is derived from an EMBL/GenBank/DDBJ whole genome shotgun (WGS) entry which is preliminary data.</text>
</comment>
<organism evidence="1 2">
    <name type="scientific">Lithospermum erythrorhizon</name>
    <name type="common">Purple gromwell</name>
    <name type="synonym">Lithospermum officinale var. erythrorhizon</name>
    <dbReference type="NCBI Taxonomy" id="34254"/>
    <lineage>
        <taxon>Eukaryota</taxon>
        <taxon>Viridiplantae</taxon>
        <taxon>Streptophyta</taxon>
        <taxon>Embryophyta</taxon>
        <taxon>Tracheophyta</taxon>
        <taxon>Spermatophyta</taxon>
        <taxon>Magnoliopsida</taxon>
        <taxon>eudicotyledons</taxon>
        <taxon>Gunneridae</taxon>
        <taxon>Pentapetalae</taxon>
        <taxon>asterids</taxon>
        <taxon>lamiids</taxon>
        <taxon>Boraginales</taxon>
        <taxon>Boraginaceae</taxon>
        <taxon>Boraginoideae</taxon>
        <taxon>Lithospermeae</taxon>
        <taxon>Lithospermum</taxon>
    </lineage>
</organism>